<evidence type="ECO:0000256" key="1">
    <source>
        <dbReference type="SAM" id="MobiDB-lite"/>
    </source>
</evidence>
<dbReference type="STRING" id="6211.A0A0S4MQX8"/>
<name>A0A0S4MQX8_ECHMU</name>
<feature type="region of interest" description="Disordered" evidence="1">
    <location>
        <begin position="55"/>
        <end position="80"/>
    </location>
</feature>
<dbReference type="AlphaFoldDB" id="A0A0S4MQX8"/>
<accession>A0A0S4MQX8</accession>
<proteinExistence type="predicted"/>
<evidence type="ECO:0000313" key="2">
    <source>
        <dbReference type="EMBL" id="CUT99810.1"/>
    </source>
</evidence>
<protein>
    <submittedName>
        <fullName evidence="2">Expressed protein</fullName>
    </submittedName>
</protein>
<dbReference type="OrthoDB" id="10531579at2759"/>
<evidence type="ECO:0000313" key="3">
    <source>
        <dbReference type="Proteomes" id="UP000017246"/>
    </source>
</evidence>
<organism evidence="2 3">
    <name type="scientific">Echinococcus multilocularis</name>
    <name type="common">Fox tapeworm</name>
    <dbReference type="NCBI Taxonomy" id="6211"/>
    <lineage>
        <taxon>Eukaryota</taxon>
        <taxon>Metazoa</taxon>
        <taxon>Spiralia</taxon>
        <taxon>Lophotrochozoa</taxon>
        <taxon>Platyhelminthes</taxon>
        <taxon>Cestoda</taxon>
        <taxon>Eucestoda</taxon>
        <taxon>Cyclophyllidea</taxon>
        <taxon>Taeniidae</taxon>
        <taxon>Echinococcus</taxon>
    </lineage>
</organism>
<sequence length="149" mass="16449">MYFSLIPENATLATDSASMPSKYSIGAASRQGRLNKEANQIRCRVQQLLEAVAAHQQKRGRKSSDTATKAVRNSSSGSNSTAAGMAALFVRKNLGVASLFSSSTTVSLNARHLRMNRQLTMHKQNRRWADRCSRLRVNLDRSMLISPHS</sequence>
<reference evidence="2" key="2">
    <citation type="submission" date="2015-11" db="EMBL/GenBank/DDBJ databases">
        <authorList>
            <person name="Zhang Y."/>
            <person name="Guo Z."/>
        </authorList>
    </citation>
    <scope>NUCLEOTIDE SEQUENCE</scope>
</reference>
<dbReference type="EMBL" id="LN902848">
    <property type="protein sequence ID" value="CUT99810.1"/>
    <property type="molecule type" value="Genomic_DNA"/>
</dbReference>
<feature type="compositionally biased region" description="Low complexity" evidence="1">
    <location>
        <begin position="70"/>
        <end position="80"/>
    </location>
</feature>
<reference evidence="2" key="1">
    <citation type="journal article" date="2013" name="Nature">
        <title>The genomes of four tapeworm species reveal adaptations to parasitism.</title>
        <authorList>
            <person name="Tsai I.J."/>
            <person name="Zarowiecki M."/>
            <person name="Holroyd N."/>
            <person name="Garciarrubio A."/>
            <person name="Sanchez-Flores A."/>
            <person name="Brooks K.L."/>
            <person name="Tracey A."/>
            <person name="Bobes R.J."/>
            <person name="Fragoso G."/>
            <person name="Sciutto E."/>
            <person name="Aslett M."/>
            <person name="Beasley H."/>
            <person name="Bennett H.M."/>
            <person name="Cai J."/>
            <person name="Camicia F."/>
            <person name="Clark R."/>
            <person name="Cucher M."/>
            <person name="De Silva N."/>
            <person name="Day T.A."/>
            <person name="Deplazes P."/>
            <person name="Estrada K."/>
            <person name="Fernandez C."/>
            <person name="Holland P.W."/>
            <person name="Hou J."/>
            <person name="Hu S."/>
            <person name="Huckvale T."/>
            <person name="Hung S.S."/>
            <person name="Kamenetzky L."/>
            <person name="Keane J.A."/>
            <person name="Kiss F."/>
            <person name="Koziol U."/>
            <person name="Lambert O."/>
            <person name="Liu K."/>
            <person name="Luo X."/>
            <person name="Luo Y."/>
            <person name="Macchiaroli N."/>
            <person name="Nichol S."/>
            <person name="Paps J."/>
            <person name="Parkinson J."/>
            <person name="Pouchkina-Stantcheva N."/>
            <person name="Riddiford N."/>
            <person name="Rosenzvit M."/>
            <person name="Salinas G."/>
            <person name="Wasmuth J.D."/>
            <person name="Zamanian M."/>
            <person name="Zheng Y."/>
            <person name="Cai X."/>
            <person name="Soberon X."/>
            <person name="Olson P.D."/>
            <person name="Laclette J.P."/>
            <person name="Brehm K."/>
            <person name="Berriman M."/>
            <person name="Garciarrubio A."/>
            <person name="Bobes R.J."/>
            <person name="Fragoso G."/>
            <person name="Sanchez-Flores A."/>
            <person name="Estrada K."/>
            <person name="Cevallos M.A."/>
            <person name="Morett E."/>
            <person name="Gonzalez V."/>
            <person name="Portillo T."/>
            <person name="Ochoa-Leyva A."/>
            <person name="Jose M.V."/>
            <person name="Sciutto E."/>
            <person name="Landa A."/>
            <person name="Jimenez L."/>
            <person name="Valdes V."/>
            <person name="Carrero J.C."/>
            <person name="Larralde C."/>
            <person name="Morales-Montor J."/>
            <person name="Limon-Lason J."/>
            <person name="Soberon X."/>
            <person name="Laclette J.P."/>
        </authorList>
    </citation>
    <scope>NUCLEOTIDE SEQUENCE [LARGE SCALE GENOMIC DNA]</scope>
</reference>
<keyword evidence="3" id="KW-1185">Reference proteome</keyword>
<dbReference type="Proteomes" id="UP000017246">
    <property type="component" value="Unassembled WGS sequence"/>
</dbReference>